<protein>
    <submittedName>
        <fullName evidence="2">Phytanoyl-CoA dioxygenase, peroxisomal</fullName>
    </submittedName>
</protein>
<proteinExistence type="predicted"/>
<dbReference type="SUPFAM" id="SSF51197">
    <property type="entry name" value="Clavaminate synthase-like"/>
    <property type="match status" value="1"/>
</dbReference>
<gene>
    <name evidence="2" type="ORF">GBAR_LOCUS14515</name>
</gene>
<comment type="cofactor">
    <cofactor evidence="1">
        <name>Fe cation</name>
        <dbReference type="ChEBI" id="CHEBI:24875"/>
    </cofactor>
</comment>
<comment type="caution">
    <text evidence="2">The sequence shown here is derived from an EMBL/GenBank/DDBJ whole genome shotgun (WGS) entry which is preliminary data.</text>
</comment>
<dbReference type="PANTHER" id="PTHR20883:SF48">
    <property type="entry name" value="ECTOINE DIOXYGENASE"/>
    <property type="match status" value="1"/>
</dbReference>
<dbReference type="GO" id="GO:0051213">
    <property type="term" value="F:dioxygenase activity"/>
    <property type="evidence" value="ECO:0007669"/>
    <property type="project" value="UniProtKB-KW"/>
</dbReference>
<evidence type="ECO:0000256" key="1">
    <source>
        <dbReference type="ARBA" id="ARBA00001962"/>
    </source>
</evidence>
<keyword evidence="3" id="KW-1185">Reference proteome</keyword>
<dbReference type="InterPro" id="IPR008775">
    <property type="entry name" value="Phytyl_CoA_dOase-like"/>
</dbReference>
<keyword evidence="2" id="KW-0560">Oxidoreductase</keyword>
<keyword evidence="2" id="KW-0223">Dioxygenase</keyword>
<reference evidence="2" key="1">
    <citation type="submission" date="2023-03" db="EMBL/GenBank/DDBJ databases">
        <authorList>
            <person name="Steffen K."/>
            <person name="Cardenas P."/>
        </authorList>
    </citation>
    <scope>NUCLEOTIDE SEQUENCE</scope>
</reference>
<dbReference type="Gene3D" id="2.60.120.620">
    <property type="entry name" value="q2cbj1_9rhob like domain"/>
    <property type="match status" value="1"/>
</dbReference>
<dbReference type="EMBL" id="CASHTH010002119">
    <property type="protein sequence ID" value="CAI8025086.1"/>
    <property type="molecule type" value="Genomic_DNA"/>
</dbReference>
<organism evidence="2 3">
    <name type="scientific">Geodia barretti</name>
    <name type="common">Barrett's horny sponge</name>
    <dbReference type="NCBI Taxonomy" id="519541"/>
    <lineage>
        <taxon>Eukaryota</taxon>
        <taxon>Metazoa</taxon>
        <taxon>Porifera</taxon>
        <taxon>Demospongiae</taxon>
        <taxon>Heteroscleromorpha</taxon>
        <taxon>Tetractinellida</taxon>
        <taxon>Astrophorina</taxon>
        <taxon>Geodiidae</taxon>
        <taxon>Geodia</taxon>
    </lineage>
</organism>
<evidence type="ECO:0000313" key="2">
    <source>
        <dbReference type="EMBL" id="CAI8025086.1"/>
    </source>
</evidence>
<dbReference type="Pfam" id="PF05721">
    <property type="entry name" value="PhyH"/>
    <property type="match status" value="1"/>
</dbReference>
<dbReference type="Proteomes" id="UP001174909">
    <property type="component" value="Unassembled WGS sequence"/>
</dbReference>
<dbReference type="AlphaFoldDB" id="A0AA35SAS2"/>
<accession>A0AA35SAS2</accession>
<sequence>MSKIHTFFDENGYYLAKGVFSADEIHSLENEFDRMVRQLEKPNEDDPNHNGIISTRNVQQYSSLWLTALLHNGFLDIAEQFIGPDIVLNHSTLFEKRKTTADTPFKMHQDWSYLPTQQNTMIAGMIHVSEATEETGCLRVYPGSHKQGRLESSKAVDPEFHEKFPFEGATSIEAEPGDVTFFDYFIVHGSKSNHSEQPRKVIIARMFSGKDRKEDIYQFSENLVLRGWNYHTNAATARKAVVKPE</sequence>
<dbReference type="GO" id="GO:0046872">
    <property type="term" value="F:metal ion binding"/>
    <property type="evidence" value="ECO:0007669"/>
    <property type="project" value="UniProtKB-ARBA"/>
</dbReference>
<evidence type="ECO:0000313" key="3">
    <source>
        <dbReference type="Proteomes" id="UP001174909"/>
    </source>
</evidence>
<name>A0AA35SAS2_GEOBA</name>
<dbReference type="PANTHER" id="PTHR20883">
    <property type="entry name" value="PHYTANOYL-COA DIOXYGENASE DOMAIN CONTAINING 1"/>
    <property type="match status" value="1"/>
</dbReference>